<dbReference type="Gene3D" id="3.40.50.300">
    <property type="entry name" value="P-loop containing nucleotide triphosphate hydrolases"/>
    <property type="match status" value="1"/>
</dbReference>
<evidence type="ECO:0000256" key="1">
    <source>
        <dbReference type="SAM" id="Phobius"/>
    </source>
</evidence>
<dbReference type="PANTHER" id="PTHR42698">
    <property type="entry name" value="GTPASE ERA"/>
    <property type="match status" value="1"/>
</dbReference>
<dbReference type="CDD" id="cd11383">
    <property type="entry name" value="YfjP"/>
    <property type="match status" value="1"/>
</dbReference>
<accession>A0ABY4YQG7</accession>
<keyword evidence="1" id="KW-1133">Transmembrane helix</keyword>
<evidence type="ECO:0000313" key="3">
    <source>
        <dbReference type="EMBL" id="USQ79016.1"/>
    </source>
</evidence>
<keyword evidence="4" id="KW-1185">Reference proteome</keyword>
<evidence type="ECO:0000313" key="4">
    <source>
        <dbReference type="Proteomes" id="UP001056455"/>
    </source>
</evidence>
<dbReference type="RefSeq" id="WP_252591918.1">
    <property type="nucleotide sequence ID" value="NZ_CP099489.1"/>
</dbReference>
<dbReference type="InterPro" id="IPR005662">
    <property type="entry name" value="GTPase_Era-like"/>
</dbReference>
<dbReference type="Proteomes" id="UP001056455">
    <property type="component" value="Chromosome"/>
</dbReference>
<keyword evidence="1" id="KW-0812">Transmembrane</keyword>
<dbReference type="InterPro" id="IPR027417">
    <property type="entry name" value="P-loop_NTPase"/>
</dbReference>
<reference evidence="3" key="1">
    <citation type="submission" date="2022-06" db="EMBL/GenBank/DDBJ databases">
        <title>Ornithinimicrobium HY1793.</title>
        <authorList>
            <person name="Huang Y."/>
        </authorList>
    </citation>
    <scope>NUCLEOTIDE SEQUENCE</scope>
    <source>
        <strain evidence="3">HY1793</strain>
    </source>
</reference>
<feature type="transmembrane region" description="Helical" evidence="1">
    <location>
        <begin position="429"/>
        <end position="454"/>
    </location>
</feature>
<organism evidence="3 4">
    <name type="scientific">Ornithinimicrobium faecis</name>
    <dbReference type="NCBI Taxonomy" id="2934158"/>
    <lineage>
        <taxon>Bacteria</taxon>
        <taxon>Bacillati</taxon>
        <taxon>Actinomycetota</taxon>
        <taxon>Actinomycetes</taxon>
        <taxon>Micrococcales</taxon>
        <taxon>Ornithinimicrobiaceae</taxon>
        <taxon>Ornithinimicrobium</taxon>
    </lineage>
</organism>
<feature type="domain" description="G" evidence="2">
    <location>
        <begin position="57"/>
        <end position="191"/>
    </location>
</feature>
<dbReference type="InterPro" id="IPR006073">
    <property type="entry name" value="GTP-bd"/>
</dbReference>
<dbReference type="PANTHER" id="PTHR42698:SF1">
    <property type="entry name" value="GTPASE ERA, MITOCHONDRIAL"/>
    <property type="match status" value="1"/>
</dbReference>
<sequence length="541" mass="58055">MSRGGTRQQTLQWRTEQLNDGLRAGGQELEPDAVQAGTALVSKIEERWALKGGRTVVALAGATGSGKSTLFNALVGDEVSVIGARRPTTSKATAAIWGGDDNPAELLDWLGIEARHHVRDADKALDGLILVDLPDFDSTQESHRVEADRILERSDVFVWVTDPQKYADARLHNDYLAPLQDHEAVMLVVLNQVDRIQQDGGVERIKADLARLIAADGAGDFEVIGTSARLRHGLDELTSAIGAVVAHRNAAEQRLIGDVKGTARNLLRGVADADPTLSKDADQKLVTSLKQAAGVPVVLDAVQRDYLRQAGQHVGWLFTRWVSALRPDPLRRLRLGGTAERPAITDADVRTALGRSSLPPPSPAARSAVDLATRQVGEAAGAGLPPRWGDAVAAAATPQDEALADALDQAVMSTPLRARNPLWWEGANLLQWLLALTAIAGLVWLVVLGALGFLQMPQEVPTWGPLPIPVLMLAGGVLLGLLLAMISRAAARVGSRRRRRAIEERLATSVAEVSRKHVSEPVSAVLARHTQTRQQLQAAAR</sequence>
<dbReference type="SUPFAM" id="SSF52540">
    <property type="entry name" value="P-loop containing nucleoside triphosphate hydrolases"/>
    <property type="match status" value="1"/>
</dbReference>
<keyword evidence="1" id="KW-0472">Membrane</keyword>
<name>A0ABY4YQG7_9MICO</name>
<proteinExistence type="predicted"/>
<evidence type="ECO:0000259" key="2">
    <source>
        <dbReference type="Pfam" id="PF01926"/>
    </source>
</evidence>
<protein>
    <submittedName>
        <fullName evidence="3">50S ribosome-binding GTPase</fullName>
    </submittedName>
</protein>
<feature type="transmembrane region" description="Helical" evidence="1">
    <location>
        <begin position="466"/>
        <end position="491"/>
    </location>
</feature>
<dbReference type="Pfam" id="PF01926">
    <property type="entry name" value="MMR_HSR1"/>
    <property type="match status" value="1"/>
</dbReference>
<dbReference type="EMBL" id="CP099489">
    <property type="protein sequence ID" value="USQ79016.1"/>
    <property type="molecule type" value="Genomic_DNA"/>
</dbReference>
<gene>
    <name evidence="3" type="ORF">NF556_15490</name>
</gene>